<dbReference type="KEGG" id="schy:GVO57_08480"/>
<keyword evidence="6 12" id="KW-0812">Transmembrane</keyword>
<dbReference type="Pfam" id="PF12019">
    <property type="entry name" value="GspH"/>
    <property type="match status" value="1"/>
</dbReference>
<evidence type="ECO:0000256" key="11">
    <source>
        <dbReference type="SAM" id="MobiDB-lite"/>
    </source>
</evidence>
<feature type="domain" description="General secretion pathway GspH" evidence="13">
    <location>
        <begin position="90"/>
        <end position="191"/>
    </location>
</feature>
<feature type="transmembrane region" description="Helical" evidence="12">
    <location>
        <begin position="56"/>
        <end position="78"/>
    </location>
</feature>
<name>A0A7Z2NVZ3_9SPHN</name>
<dbReference type="InterPro" id="IPR049875">
    <property type="entry name" value="TypeII_GspH"/>
</dbReference>
<proteinExistence type="inferred from homology"/>
<keyword evidence="7 12" id="KW-1133">Transmembrane helix</keyword>
<evidence type="ECO:0000256" key="2">
    <source>
        <dbReference type="ARBA" id="ARBA00021549"/>
    </source>
</evidence>
<evidence type="ECO:0000256" key="5">
    <source>
        <dbReference type="ARBA" id="ARBA00022519"/>
    </source>
</evidence>
<feature type="region of interest" description="Disordered" evidence="11">
    <location>
        <begin position="1"/>
        <end position="47"/>
    </location>
</feature>
<evidence type="ECO:0000256" key="9">
    <source>
        <dbReference type="ARBA" id="ARBA00025772"/>
    </source>
</evidence>
<keyword evidence="5" id="KW-0997">Cell inner membrane</keyword>
<sequence length="197" mass="20741">MSGRSARTAKRGARPRMPISAIGTDPGRRSTGRGAPPRRRSAEHGFTSSWRSAEHGFTLVELMVVIAIIGLMAGAVVLTMPDPRGDLLDEAERFAARTAAARDMAVIEGRPVALRVTASGYAFDRRRDGQWLPVVDRAFAARPWGAGVRAELGGPPAARTAFDATGRPSGPFSLVLTRDGVRIGVRIAADGAVSVGG</sequence>
<organism evidence="14 15">
    <name type="scientific">Sphingomonas changnyeongensis</name>
    <dbReference type="NCBI Taxonomy" id="2698679"/>
    <lineage>
        <taxon>Bacteria</taxon>
        <taxon>Pseudomonadati</taxon>
        <taxon>Pseudomonadota</taxon>
        <taxon>Alphaproteobacteria</taxon>
        <taxon>Sphingomonadales</taxon>
        <taxon>Sphingomonadaceae</taxon>
        <taxon>Sphingomonas</taxon>
    </lineage>
</organism>
<keyword evidence="15" id="KW-1185">Reference proteome</keyword>
<dbReference type="Pfam" id="PF07963">
    <property type="entry name" value="N_methyl"/>
    <property type="match status" value="1"/>
</dbReference>
<evidence type="ECO:0000256" key="1">
    <source>
        <dbReference type="ARBA" id="ARBA00004377"/>
    </source>
</evidence>
<dbReference type="NCBIfam" id="TIGR02532">
    <property type="entry name" value="IV_pilin_GFxxxE"/>
    <property type="match status" value="1"/>
</dbReference>
<dbReference type="GO" id="GO:0005886">
    <property type="term" value="C:plasma membrane"/>
    <property type="evidence" value="ECO:0007669"/>
    <property type="project" value="UniProtKB-SubCell"/>
</dbReference>
<keyword evidence="3" id="KW-1003">Cell membrane</keyword>
<dbReference type="InterPro" id="IPR022346">
    <property type="entry name" value="T2SS_GspH"/>
</dbReference>
<dbReference type="InterPro" id="IPR002416">
    <property type="entry name" value="T2SS_protein-GspH"/>
</dbReference>
<dbReference type="GO" id="GO:0015628">
    <property type="term" value="P:protein secretion by the type II secretion system"/>
    <property type="evidence" value="ECO:0007669"/>
    <property type="project" value="InterPro"/>
</dbReference>
<evidence type="ECO:0000313" key="15">
    <source>
        <dbReference type="Proteomes" id="UP000464468"/>
    </source>
</evidence>
<evidence type="ECO:0000256" key="4">
    <source>
        <dbReference type="ARBA" id="ARBA00022481"/>
    </source>
</evidence>
<dbReference type="Gene3D" id="3.55.40.10">
    <property type="entry name" value="minor pseudopilin epsh domain"/>
    <property type="match status" value="1"/>
</dbReference>
<evidence type="ECO:0000256" key="3">
    <source>
        <dbReference type="ARBA" id="ARBA00022475"/>
    </source>
</evidence>
<dbReference type="AlphaFoldDB" id="A0A7Z2NVZ3"/>
<dbReference type="SUPFAM" id="SSF54523">
    <property type="entry name" value="Pili subunits"/>
    <property type="match status" value="1"/>
</dbReference>
<dbReference type="NCBIfam" id="TIGR01708">
    <property type="entry name" value="typeII_sec_gspH"/>
    <property type="match status" value="1"/>
</dbReference>
<keyword evidence="8 12" id="KW-0472">Membrane</keyword>
<dbReference type="GO" id="GO:0015627">
    <property type="term" value="C:type II protein secretion system complex"/>
    <property type="evidence" value="ECO:0007669"/>
    <property type="project" value="InterPro"/>
</dbReference>
<comment type="similarity">
    <text evidence="9">Belongs to the GSP H family.</text>
</comment>
<evidence type="ECO:0000256" key="10">
    <source>
        <dbReference type="ARBA" id="ARBA00030775"/>
    </source>
</evidence>
<evidence type="ECO:0000256" key="8">
    <source>
        <dbReference type="ARBA" id="ARBA00023136"/>
    </source>
</evidence>
<evidence type="ECO:0000256" key="12">
    <source>
        <dbReference type="SAM" id="Phobius"/>
    </source>
</evidence>
<evidence type="ECO:0000259" key="13">
    <source>
        <dbReference type="Pfam" id="PF12019"/>
    </source>
</evidence>
<dbReference type="InterPro" id="IPR012902">
    <property type="entry name" value="N_methyl_site"/>
</dbReference>
<dbReference type="PROSITE" id="PS00409">
    <property type="entry name" value="PROKAR_NTER_METHYL"/>
    <property type="match status" value="1"/>
</dbReference>
<dbReference type="PRINTS" id="PR00885">
    <property type="entry name" value="BCTERIALGSPH"/>
</dbReference>
<accession>A0A7Z2NVZ3</accession>
<reference evidence="14 15" key="1">
    <citation type="submission" date="2020-01" db="EMBL/GenBank/DDBJ databases">
        <title>Sphingomonas sp. C33 whole genome sequece.</title>
        <authorList>
            <person name="Park C."/>
        </authorList>
    </citation>
    <scope>NUCLEOTIDE SEQUENCE [LARGE SCALE GENOMIC DNA]</scope>
    <source>
        <strain evidence="14 15">C33</strain>
    </source>
</reference>
<dbReference type="InterPro" id="IPR045584">
    <property type="entry name" value="Pilin-like"/>
</dbReference>
<evidence type="ECO:0000313" key="14">
    <source>
        <dbReference type="EMBL" id="QHL90848.1"/>
    </source>
</evidence>
<keyword evidence="4" id="KW-0488">Methylation</keyword>
<gene>
    <name evidence="14" type="primary">gspH</name>
    <name evidence="14" type="ORF">GVO57_08480</name>
</gene>
<protein>
    <recommendedName>
        <fullName evidence="2">Type II secretion system protein H</fullName>
    </recommendedName>
    <alternativeName>
        <fullName evidence="10">General secretion pathway protein H</fullName>
    </alternativeName>
</protein>
<comment type="subcellular location">
    <subcellularLocation>
        <location evidence="1">Cell inner membrane</location>
        <topology evidence="1">Single-pass membrane protein</topology>
    </subcellularLocation>
</comment>
<dbReference type="EMBL" id="CP047895">
    <property type="protein sequence ID" value="QHL90848.1"/>
    <property type="molecule type" value="Genomic_DNA"/>
</dbReference>
<evidence type="ECO:0000256" key="7">
    <source>
        <dbReference type="ARBA" id="ARBA00022989"/>
    </source>
</evidence>
<dbReference type="Proteomes" id="UP000464468">
    <property type="component" value="Chromosome"/>
</dbReference>
<evidence type="ECO:0000256" key="6">
    <source>
        <dbReference type="ARBA" id="ARBA00022692"/>
    </source>
</evidence>